<dbReference type="Pfam" id="PF00072">
    <property type="entry name" value="Response_reg"/>
    <property type="match status" value="1"/>
</dbReference>
<dbReference type="RefSeq" id="WP_073151481.1">
    <property type="nucleotide sequence ID" value="NZ_FRAG01000043.1"/>
</dbReference>
<dbReference type="Proteomes" id="UP000184465">
    <property type="component" value="Unassembled WGS sequence"/>
</dbReference>
<dbReference type="OrthoDB" id="1684633at2"/>
<dbReference type="Gene3D" id="3.40.50.2300">
    <property type="match status" value="1"/>
</dbReference>
<evidence type="ECO:0000256" key="1">
    <source>
        <dbReference type="ARBA" id="ARBA00018672"/>
    </source>
</evidence>
<dbReference type="EMBL" id="FRAG01000043">
    <property type="protein sequence ID" value="SHK28710.1"/>
    <property type="molecule type" value="Genomic_DNA"/>
</dbReference>
<evidence type="ECO:0000313" key="5">
    <source>
        <dbReference type="EMBL" id="SHK28710.1"/>
    </source>
</evidence>
<evidence type="ECO:0000313" key="6">
    <source>
        <dbReference type="Proteomes" id="UP000184465"/>
    </source>
</evidence>
<name>A0A1M6R8E9_PARC5</name>
<proteinExistence type="predicted"/>
<dbReference type="SUPFAM" id="SSF52172">
    <property type="entry name" value="CheY-like"/>
    <property type="match status" value="1"/>
</dbReference>
<sequence length="277" mass="31784">MKYFIVEDDLNIIRVLSRIINDRDLGTVVGYSLNGNKASDEIFCLKPDIVLVDLFIPDKDGISIVKEIIRKDPSIAFIMISQVSSKDMIAKAYESGIEFYIQKPINAVEVENVIAYVKEKINSERKLNEIKKLFNIEIPAKNNHEKLDYEKKLKYVLQKIGIMGEAGTQDIIKIIKFLIDSNVNLSNFTIKEVCSRFSNNPKTVEQRIRRAAIKGMVNLAHLGIEDNLNDTFLEYSTGLYNFKEIKIEMDYIRGKGKIRGKVSIRKFIDGLLYYSKN</sequence>
<dbReference type="PANTHER" id="PTHR45526:SF1">
    <property type="entry name" value="TRANSCRIPTIONAL REGULATORY PROTEIN DCUR-RELATED"/>
    <property type="match status" value="1"/>
</dbReference>
<organism evidence="5 6">
    <name type="scientific">Paramaledivibacter caminithermalis (strain DSM 15212 / CIP 107654 / DViRD3)</name>
    <name type="common">Clostridium caminithermale</name>
    <dbReference type="NCBI Taxonomy" id="1121301"/>
    <lineage>
        <taxon>Bacteria</taxon>
        <taxon>Bacillati</taxon>
        <taxon>Bacillota</taxon>
        <taxon>Clostridia</taxon>
        <taxon>Peptostreptococcales</taxon>
        <taxon>Caminicellaceae</taxon>
        <taxon>Paramaledivibacter</taxon>
    </lineage>
</organism>
<dbReference type="SMART" id="SM00448">
    <property type="entry name" value="REC"/>
    <property type="match status" value="1"/>
</dbReference>
<protein>
    <recommendedName>
        <fullName evidence="1">Stage 0 sporulation protein A homolog</fullName>
    </recommendedName>
</protein>
<dbReference type="AlphaFoldDB" id="A0A1M6R8E9"/>
<dbReference type="Pfam" id="PF08664">
    <property type="entry name" value="YcbB"/>
    <property type="match status" value="1"/>
</dbReference>
<comment type="function">
    <text evidence="2">May play the central regulatory role in sporulation. It may be an element of the effector pathway responsible for the activation of sporulation genes in response to nutritional stress. Spo0A may act in concert with spo0H (a sigma factor) to control the expression of some genes that are critical to the sporulation process.</text>
</comment>
<dbReference type="STRING" id="1121301.SAMN02745912_02873"/>
<dbReference type="GO" id="GO:0000156">
    <property type="term" value="F:phosphorelay response regulator activity"/>
    <property type="evidence" value="ECO:0007669"/>
    <property type="project" value="TreeGrafter"/>
</dbReference>
<feature type="domain" description="Response regulatory" evidence="4">
    <location>
        <begin position="2"/>
        <end position="118"/>
    </location>
</feature>
<dbReference type="InterPro" id="IPR051271">
    <property type="entry name" value="2C-system_Tx_regulators"/>
</dbReference>
<reference evidence="5 6" key="1">
    <citation type="submission" date="2016-11" db="EMBL/GenBank/DDBJ databases">
        <authorList>
            <person name="Jaros S."/>
            <person name="Januszkiewicz K."/>
            <person name="Wedrychowicz H."/>
        </authorList>
    </citation>
    <scope>NUCLEOTIDE SEQUENCE [LARGE SCALE GENOMIC DNA]</scope>
    <source>
        <strain evidence="5 6">DSM 15212</strain>
    </source>
</reference>
<dbReference type="PANTHER" id="PTHR45526">
    <property type="entry name" value="TRANSCRIPTIONAL REGULATORY PROTEIN DPIA"/>
    <property type="match status" value="1"/>
</dbReference>
<keyword evidence="3" id="KW-0597">Phosphoprotein</keyword>
<evidence type="ECO:0000259" key="4">
    <source>
        <dbReference type="PROSITE" id="PS50110"/>
    </source>
</evidence>
<dbReference type="InterPro" id="IPR011006">
    <property type="entry name" value="CheY-like_superfamily"/>
</dbReference>
<keyword evidence="6" id="KW-1185">Reference proteome</keyword>
<dbReference type="InterPro" id="IPR013972">
    <property type="entry name" value="YcbB"/>
</dbReference>
<dbReference type="InterPro" id="IPR001789">
    <property type="entry name" value="Sig_transdc_resp-reg_receiver"/>
</dbReference>
<evidence type="ECO:0000256" key="3">
    <source>
        <dbReference type="PROSITE-ProRule" id="PRU00169"/>
    </source>
</evidence>
<gene>
    <name evidence="5" type="ORF">SAMN02745912_02873</name>
</gene>
<accession>A0A1M6R8E9</accession>
<evidence type="ECO:0000256" key="2">
    <source>
        <dbReference type="ARBA" id="ARBA00024867"/>
    </source>
</evidence>
<feature type="modified residue" description="4-aspartylphosphate" evidence="3">
    <location>
        <position position="53"/>
    </location>
</feature>
<dbReference type="PROSITE" id="PS50110">
    <property type="entry name" value="RESPONSE_REGULATORY"/>
    <property type="match status" value="1"/>
</dbReference>